<reference evidence="2" key="1">
    <citation type="submission" date="2014-12" db="EMBL/GenBank/DDBJ databases">
        <title>Insight into the proteome of Arion vulgaris.</title>
        <authorList>
            <person name="Aradska J."/>
            <person name="Bulat T."/>
            <person name="Smidak R."/>
            <person name="Sarate P."/>
            <person name="Gangsoo J."/>
            <person name="Sialana F."/>
            <person name="Bilban M."/>
            <person name="Lubec G."/>
        </authorList>
    </citation>
    <scope>NUCLEOTIDE SEQUENCE</scope>
    <source>
        <tissue evidence="2">Skin</tissue>
    </source>
</reference>
<organism evidence="2">
    <name type="scientific">Arion vulgaris</name>
    <dbReference type="NCBI Taxonomy" id="1028688"/>
    <lineage>
        <taxon>Eukaryota</taxon>
        <taxon>Metazoa</taxon>
        <taxon>Spiralia</taxon>
        <taxon>Lophotrochozoa</taxon>
        <taxon>Mollusca</taxon>
        <taxon>Gastropoda</taxon>
        <taxon>Heterobranchia</taxon>
        <taxon>Euthyneura</taxon>
        <taxon>Panpulmonata</taxon>
        <taxon>Eupulmonata</taxon>
        <taxon>Stylommatophora</taxon>
        <taxon>Helicina</taxon>
        <taxon>Arionoidea</taxon>
        <taxon>Arionidae</taxon>
        <taxon>Arion</taxon>
    </lineage>
</organism>
<dbReference type="Pfam" id="PF13843">
    <property type="entry name" value="DDE_Tnp_1_7"/>
    <property type="match status" value="1"/>
</dbReference>
<name>A0A0B7BM85_9EUPU</name>
<feature type="non-terminal residue" evidence="2">
    <location>
        <position position="335"/>
    </location>
</feature>
<dbReference type="PANTHER" id="PTHR46599:SF2">
    <property type="entry name" value="PIGGYBAC TRANSPOSABLE ELEMENT-DERIVED PROTEIN 4-LIKE"/>
    <property type="match status" value="1"/>
</dbReference>
<accession>A0A0B7BM85</accession>
<protein>
    <recommendedName>
        <fullName evidence="1">PiggyBac transposable element-derived protein domain-containing protein</fullName>
    </recommendedName>
</protein>
<dbReference type="InterPro" id="IPR029526">
    <property type="entry name" value="PGBD"/>
</dbReference>
<gene>
    <name evidence="2" type="primary">ORF198320</name>
</gene>
<proteinExistence type="predicted"/>
<sequence length="335" mass="38594">MAANYGDDSDSSDISFHGHFIELEKDTRVIDVESDIDVPFSDSDHEASSSDEETVNLPVFNCDRWCDATSPVEVEPFVEDCGPVHVLDVNADPFDYFSLIVNEDFYQLAVDQTNLYAVQRQEITGNADKYWVPVTPSEIRLYMHINILMGIVVLPQYKMYWSTDDRLNQVGVSKCMSRNRFAKISQYFHLNDSRNQFPKGHRNYDPLYKVRPFLDMVKRNIASCYRPGRDISVDEAMIPYTGRLNFKQYIKGKPNPWGIKVWCAADSVTGYLLNFDVYVGAVHDPMPYGSGHYVVCKVGEPYLHKYHFYYDNYFASLQLAVDLLDKKTYSCSTIR</sequence>
<dbReference type="EMBL" id="HACG01047127">
    <property type="protein sequence ID" value="CEK93992.1"/>
    <property type="molecule type" value="Transcribed_RNA"/>
</dbReference>
<dbReference type="PANTHER" id="PTHR46599">
    <property type="entry name" value="PIGGYBAC TRANSPOSABLE ELEMENT-DERIVED PROTEIN 4"/>
    <property type="match status" value="1"/>
</dbReference>
<evidence type="ECO:0000259" key="1">
    <source>
        <dbReference type="Pfam" id="PF13843"/>
    </source>
</evidence>
<feature type="domain" description="PiggyBac transposable element-derived protein" evidence="1">
    <location>
        <begin position="92"/>
        <end position="335"/>
    </location>
</feature>
<dbReference type="AlphaFoldDB" id="A0A0B7BM85"/>
<evidence type="ECO:0000313" key="2">
    <source>
        <dbReference type="EMBL" id="CEK93992.1"/>
    </source>
</evidence>